<evidence type="ECO:0008006" key="3">
    <source>
        <dbReference type="Google" id="ProtNLM"/>
    </source>
</evidence>
<sequence length="181" mass="19963">MERSKKEEEKKIGFRIQNSHNEKLVVLLHETGSREVVVLCHGFKSDKNNTILKNVAAAIEKEGISAFRFDFSGNGESEGGFNYGNYKYEADADDLHSVIQHFSNTLGRPDLGQAHLNIGPYILRSGPVNTNHVVTTIIGHSRGGNVVLQYASKYCNDGNVRSVISISGRYDLKKGIRLGDG</sequence>
<dbReference type="Proteomes" id="UP000712281">
    <property type="component" value="Unassembled WGS sequence"/>
</dbReference>
<dbReference type="Gene3D" id="3.40.50.1820">
    <property type="entry name" value="alpha/beta hydrolase"/>
    <property type="match status" value="1"/>
</dbReference>
<protein>
    <recommendedName>
        <fullName evidence="3">Serine aminopeptidase S33 domain-containing protein</fullName>
    </recommendedName>
</protein>
<comment type="caution">
    <text evidence="1">The sequence shown here is derived from an EMBL/GenBank/DDBJ whole genome shotgun (WGS) entry which is preliminary data.</text>
</comment>
<accession>A0A8S9JMS2</accession>
<dbReference type="InterPro" id="IPR000801">
    <property type="entry name" value="Esterase-like"/>
</dbReference>
<evidence type="ECO:0000313" key="1">
    <source>
        <dbReference type="EMBL" id="KAF2582826.1"/>
    </source>
</evidence>
<dbReference type="InterPro" id="IPR029058">
    <property type="entry name" value="AB_hydrolase_fold"/>
</dbReference>
<dbReference type="AlphaFoldDB" id="A0A8S9JMS2"/>
<gene>
    <name evidence="1" type="ORF">F2Q68_00005555</name>
</gene>
<dbReference type="Pfam" id="PF00756">
    <property type="entry name" value="Esterase"/>
    <property type="match status" value="1"/>
</dbReference>
<dbReference type="PANTHER" id="PTHR42886:SF53">
    <property type="entry name" value="ALPHA_BETA-HYDROLASES SUPERFAMILY PROTEIN"/>
    <property type="match status" value="1"/>
</dbReference>
<reference evidence="1" key="1">
    <citation type="submission" date="2019-12" db="EMBL/GenBank/DDBJ databases">
        <title>Genome sequencing and annotation of Brassica cretica.</title>
        <authorList>
            <person name="Studholme D.J."/>
            <person name="Sarris P.F."/>
        </authorList>
    </citation>
    <scope>NUCLEOTIDE SEQUENCE</scope>
    <source>
        <strain evidence="1">PFS-001/15</strain>
        <tissue evidence="1">Leaf</tissue>
    </source>
</reference>
<name>A0A8S9JMS2_BRACR</name>
<dbReference type="SUPFAM" id="SSF53474">
    <property type="entry name" value="alpha/beta-Hydrolases"/>
    <property type="match status" value="1"/>
</dbReference>
<dbReference type="GO" id="GO:0005829">
    <property type="term" value="C:cytosol"/>
    <property type="evidence" value="ECO:0007669"/>
    <property type="project" value="TreeGrafter"/>
</dbReference>
<dbReference type="PANTHER" id="PTHR42886">
    <property type="entry name" value="RE40534P-RELATED"/>
    <property type="match status" value="1"/>
</dbReference>
<organism evidence="1 2">
    <name type="scientific">Brassica cretica</name>
    <name type="common">Mustard</name>
    <dbReference type="NCBI Taxonomy" id="69181"/>
    <lineage>
        <taxon>Eukaryota</taxon>
        <taxon>Viridiplantae</taxon>
        <taxon>Streptophyta</taxon>
        <taxon>Embryophyta</taxon>
        <taxon>Tracheophyta</taxon>
        <taxon>Spermatophyta</taxon>
        <taxon>Magnoliopsida</taxon>
        <taxon>eudicotyledons</taxon>
        <taxon>Gunneridae</taxon>
        <taxon>Pentapetalae</taxon>
        <taxon>rosids</taxon>
        <taxon>malvids</taxon>
        <taxon>Brassicales</taxon>
        <taxon>Brassicaceae</taxon>
        <taxon>Brassiceae</taxon>
        <taxon>Brassica</taxon>
    </lineage>
</organism>
<evidence type="ECO:0000313" key="2">
    <source>
        <dbReference type="Proteomes" id="UP000712281"/>
    </source>
</evidence>
<dbReference type="EMBL" id="QGKW02001660">
    <property type="protein sequence ID" value="KAF2582826.1"/>
    <property type="molecule type" value="Genomic_DNA"/>
</dbReference>
<proteinExistence type="predicted"/>